<reference evidence="5 6" key="1">
    <citation type="submission" date="2019-01" db="EMBL/GenBank/DDBJ databases">
        <title>Draft genome sequence of Dictyobacter sp. Uno17.</title>
        <authorList>
            <person name="Wang C.M."/>
            <person name="Zheng Y."/>
            <person name="Sakai Y."/>
            <person name="Abe K."/>
            <person name="Yokota A."/>
            <person name="Yabe S."/>
        </authorList>
    </citation>
    <scope>NUCLEOTIDE SEQUENCE [LARGE SCALE GENOMIC DNA]</scope>
    <source>
        <strain evidence="5 6">Uno17</strain>
    </source>
</reference>
<keyword evidence="3" id="KW-0963">Cytoplasm</keyword>
<keyword evidence="1 3" id="KW-0547">Nucleotide-binding</keyword>
<dbReference type="GO" id="GO:0005737">
    <property type="term" value="C:cytoplasm"/>
    <property type="evidence" value="ECO:0007669"/>
    <property type="project" value="UniProtKB-SubCell"/>
</dbReference>
<evidence type="ECO:0000256" key="1">
    <source>
        <dbReference type="ARBA" id="ARBA00022741"/>
    </source>
</evidence>
<evidence type="ECO:0000313" key="5">
    <source>
        <dbReference type="EMBL" id="GCF10772.1"/>
    </source>
</evidence>
<comment type="pathway">
    <text evidence="3">Cofactor biosynthesis; coenzyme A biosynthesis; CoA from (R)-pantothenate: step 5/5.</text>
</comment>
<keyword evidence="3" id="KW-0173">Coenzyme A biosynthesis</keyword>
<protein>
    <recommendedName>
        <fullName evidence="3 4">Dephospho-CoA kinase</fullName>
        <ecNumber evidence="3 4">2.7.1.24</ecNumber>
    </recommendedName>
    <alternativeName>
        <fullName evidence="3">Dephosphocoenzyme A kinase</fullName>
    </alternativeName>
</protein>
<evidence type="ECO:0000256" key="4">
    <source>
        <dbReference type="NCBIfam" id="TIGR00152"/>
    </source>
</evidence>
<dbReference type="EMBL" id="BIXY01000082">
    <property type="protein sequence ID" value="GCF10772.1"/>
    <property type="molecule type" value="Genomic_DNA"/>
</dbReference>
<dbReference type="PANTHER" id="PTHR10695:SF46">
    <property type="entry name" value="BIFUNCTIONAL COENZYME A SYNTHASE-RELATED"/>
    <property type="match status" value="1"/>
</dbReference>
<dbReference type="EC" id="2.7.1.24" evidence="3 4"/>
<dbReference type="PROSITE" id="PS51219">
    <property type="entry name" value="DPCK"/>
    <property type="match status" value="1"/>
</dbReference>
<dbReference type="AlphaFoldDB" id="A0A5A5THI3"/>
<comment type="similarity">
    <text evidence="3">Belongs to the CoaE family.</text>
</comment>
<dbReference type="PANTHER" id="PTHR10695">
    <property type="entry name" value="DEPHOSPHO-COA KINASE-RELATED"/>
    <property type="match status" value="1"/>
</dbReference>
<evidence type="ECO:0000256" key="3">
    <source>
        <dbReference type="HAMAP-Rule" id="MF_00376"/>
    </source>
</evidence>
<dbReference type="GO" id="GO:0004140">
    <property type="term" value="F:dephospho-CoA kinase activity"/>
    <property type="evidence" value="ECO:0007669"/>
    <property type="project" value="UniProtKB-UniRule"/>
</dbReference>
<dbReference type="RefSeq" id="WP_149403642.1">
    <property type="nucleotide sequence ID" value="NZ_BIXY01000082.1"/>
</dbReference>
<evidence type="ECO:0000313" key="6">
    <source>
        <dbReference type="Proteomes" id="UP000322530"/>
    </source>
</evidence>
<feature type="binding site" evidence="3">
    <location>
        <begin position="12"/>
        <end position="17"/>
    </location>
    <ligand>
        <name>ATP</name>
        <dbReference type="ChEBI" id="CHEBI:30616"/>
    </ligand>
</feature>
<dbReference type="InterPro" id="IPR001977">
    <property type="entry name" value="Depp_CoAkinase"/>
</dbReference>
<dbReference type="CDD" id="cd02022">
    <property type="entry name" value="DPCK"/>
    <property type="match status" value="1"/>
</dbReference>
<keyword evidence="3 5" id="KW-0418">Kinase</keyword>
<accession>A0A5A5THI3</accession>
<keyword evidence="6" id="KW-1185">Reference proteome</keyword>
<evidence type="ECO:0000256" key="2">
    <source>
        <dbReference type="ARBA" id="ARBA00022840"/>
    </source>
</evidence>
<dbReference type="GO" id="GO:0015937">
    <property type="term" value="P:coenzyme A biosynthetic process"/>
    <property type="evidence" value="ECO:0007669"/>
    <property type="project" value="UniProtKB-UniRule"/>
</dbReference>
<dbReference type="UniPathway" id="UPA00241">
    <property type="reaction ID" value="UER00356"/>
</dbReference>
<dbReference type="HAMAP" id="MF_00376">
    <property type="entry name" value="Dephospho_CoA_kinase"/>
    <property type="match status" value="1"/>
</dbReference>
<dbReference type="SUPFAM" id="SSF52540">
    <property type="entry name" value="P-loop containing nucleoside triphosphate hydrolases"/>
    <property type="match status" value="1"/>
</dbReference>
<dbReference type="OrthoDB" id="9812943at2"/>
<dbReference type="InterPro" id="IPR027417">
    <property type="entry name" value="P-loop_NTPase"/>
</dbReference>
<comment type="catalytic activity">
    <reaction evidence="3">
        <text>3'-dephospho-CoA + ATP = ADP + CoA + H(+)</text>
        <dbReference type="Rhea" id="RHEA:18245"/>
        <dbReference type="ChEBI" id="CHEBI:15378"/>
        <dbReference type="ChEBI" id="CHEBI:30616"/>
        <dbReference type="ChEBI" id="CHEBI:57287"/>
        <dbReference type="ChEBI" id="CHEBI:57328"/>
        <dbReference type="ChEBI" id="CHEBI:456216"/>
        <dbReference type="EC" id="2.7.1.24"/>
    </reaction>
</comment>
<comment type="caution">
    <text evidence="5">The sequence shown here is derived from an EMBL/GenBank/DDBJ whole genome shotgun (WGS) entry which is preliminary data.</text>
</comment>
<dbReference type="Gene3D" id="3.40.50.300">
    <property type="entry name" value="P-loop containing nucleotide triphosphate hydrolases"/>
    <property type="match status" value="1"/>
</dbReference>
<sequence>MPRIIGITGNIACGKSSVGQYLLTLGAERYIDADVLVHGLYAAGQPIALEVGKTFGHGVLEEDGSVKRQALGALVFRDATAMQALEAIVHPAVQQALTAELAQVSEQGIAILDAVKLLQGESAARCQSIWLVVCPIEQQMQRLMRRNNLDEEEARLRLRSQPAYQDKLSLVDLVIQNGGTLQETYRQVQEAFERFCQAFPAVLFKP</sequence>
<keyword evidence="3" id="KW-0808">Transferase</keyword>
<dbReference type="GO" id="GO:0005524">
    <property type="term" value="F:ATP binding"/>
    <property type="evidence" value="ECO:0007669"/>
    <property type="project" value="UniProtKB-UniRule"/>
</dbReference>
<dbReference type="NCBIfam" id="TIGR00152">
    <property type="entry name" value="dephospho-CoA kinase"/>
    <property type="match status" value="1"/>
</dbReference>
<organism evidence="5 6">
    <name type="scientific">Dictyobacter arantiisoli</name>
    <dbReference type="NCBI Taxonomy" id="2014874"/>
    <lineage>
        <taxon>Bacteria</taxon>
        <taxon>Bacillati</taxon>
        <taxon>Chloroflexota</taxon>
        <taxon>Ktedonobacteria</taxon>
        <taxon>Ktedonobacterales</taxon>
        <taxon>Dictyobacteraceae</taxon>
        <taxon>Dictyobacter</taxon>
    </lineage>
</organism>
<dbReference type="Pfam" id="PF01121">
    <property type="entry name" value="CoaE"/>
    <property type="match status" value="1"/>
</dbReference>
<proteinExistence type="inferred from homology"/>
<keyword evidence="2 3" id="KW-0067">ATP-binding</keyword>
<comment type="function">
    <text evidence="3">Catalyzes the phosphorylation of the 3'-hydroxyl group of dephosphocoenzyme A to form coenzyme A.</text>
</comment>
<dbReference type="Proteomes" id="UP000322530">
    <property type="component" value="Unassembled WGS sequence"/>
</dbReference>
<gene>
    <name evidence="3 5" type="primary">coaE</name>
    <name evidence="5" type="ORF">KDI_43360</name>
</gene>
<comment type="subcellular location">
    <subcellularLocation>
        <location evidence="3">Cytoplasm</location>
    </subcellularLocation>
</comment>
<name>A0A5A5THI3_9CHLR</name>